<organism evidence="2 3">
    <name type="scientific">Xestia c-nigrum granulosis virus</name>
    <name type="common">XnGV</name>
    <name type="synonym">Xestia c-nigrum granulovirus</name>
    <dbReference type="NCBI Taxonomy" id="51677"/>
    <lineage>
        <taxon>Viruses</taxon>
        <taxon>Viruses incertae sedis</taxon>
        <taxon>Naldaviricetes</taxon>
        <taxon>Lefavirales</taxon>
        <taxon>Baculoviridae</taxon>
        <taxon>Betabaculovirus</taxon>
        <taxon>Betabaculovirus xecnigri</taxon>
    </lineage>
</organism>
<dbReference type="SUPFAM" id="SSF56091">
    <property type="entry name" value="DNA ligase/mRNA capping enzyme, catalytic domain"/>
    <property type="match status" value="1"/>
</dbReference>
<feature type="domain" description="RNA ligase" evidence="1">
    <location>
        <begin position="279"/>
        <end position="444"/>
    </location>
</feature>
<dbReference type="Proteomes" id="UP000202921">
    <property type="component" value="Segment"/>
</dbReference>
<dbReference type="GeneID" id="1442301"/>
<evidence type="ECO:0000259" key="1">
    <source>
        <dbReference type="Pfam" id="PF09414"/>
    </source>
</evidence>
<evidence type="ECO:0000313" key="2">
    <source>
        <dbReference type="EMBL" id="AAF05181.1"/>
    </source>
</evidence>
<dbReference type="Pfam" id="PF09414">
    <property type="entry name" value="RNA_ligase"/>
    <property type="match status" value="1"/>
</dbReference>
<dbReference type="Gene3D" id="3.30.470.30">
    <property type="entry name" value="DNA ligase/mRNA capping enzyme"/>
    <property type="match status" value="1"/>
</dbReference>
<dbReference type="RefSeq" id="NP_059215.1">
    <property type="nucleotide sequence ID" value="NC_002331.1"/>
</dbReference>
<accession>Q9PYX6</accession>
<dbReference type="EMBL" id="AF162221">
    <property type="protein sequence ID" value="AAF05181.1"/>
    <property type="molecule type" value="Genomic_DNA"/>
</dbReference>
<proteinExistence type="predicted"/>
<reference evidence="2 3" key="1">
    <citation type="journal article" date="1999" name="Virology">
        <title>Sequence analysis of the Xestia c-nigrum granulovirus genome.</title>
        <authorList>
            <person name="Hayakawa T."/>
            <person name="Ko R."/>
            <person name="Okano K."/>
            <person name="Seong S.I."/>
            <person name="Goto C."/>
            <person name="Maeda S."/>
        </authorList>
    </citation>
    <scope>NUCLEOTIDE SEQUENCE [LARGE SCALE GENOMIC DNA]</scope>
</reference>
<gene>
    <name evidence="2" type="primary">ORF67</name>
</gene>
<organismHost>
    <name type="scientific">Xestia</name>
    <dbReference type="NCBI Taxonomy" id="320016"/>
</organismHost>
<sequence length="568" mass="66454">MVYIKIDIGSHAKGYATDNSDHDYVIFRKCSEDDFLYYINNRQHLVNVHKKNEDGDDCAYVDLYHGLYGIYAGNYYYLGVFAEEKDVVDKNGVPNTELFTFIRQLARLRMPGILKTMLRFKVRKPAEKKKTKDNKNNKDEEKEKIDPKQLLTIMYNNAYVERWLRTEQFPEHNRLPQLLGHNQERIQLFEELMLKSVNKTPATEQEKEYIDKWQKQLQDKLDEVPPLPERFDVLKTLVRYAMNDGGPVMPHEKNITKLLYPSIQQLSRAKSGALWGQVVNVQEKLDGCNFRIIVNGDDRITYGSRNTYREYSDFMGFYRIRPRLEACARRLQTITGYGSFVVYGELVGWRDDDRKIPINDIHYRDQAEPLKFYAYEIVRYDGDVEDQIEFELGQNLLYSSGQFDTIPYDSMLYDDFVAKPIVYKSLLFPDHGEELVEGYVLRCNGLRYKLKKEYKLNDLGDTNVLHVITKSFVEGVLDGRKVDASNFDEIIMACYDAVEAYNTTGVPVDKVFGKLFGLLCTQAGMKHTEYRQRLVTFNLLRTSRNKNIYYTIYFVSITKPSLKTKNHL</sequence>
<evidence type="ECO:0000313" key="3">
    <source>
        <dbReference type="Proteomes" id="UP000202921"/>
    </source>
</evidence>
<dbReference type="InterPro" id="IPR021122">
    <property type="entry name" value="RNA_ligase_dom_REL/Rnl2"/>
</dbReference>
<protein>
    <submittedName>
        <fullName evidence="2">ORF67</fullName>
    </submittedName>
</protein>
<keyword evidence="3" id="KW-1185">Reference proteome</keyword>
<dbReference type="KEGG" id="vg:1442301"/>
<name>Q9PYX6_GVXN</name>